<dbReference type="PANTHER" id="PTHR10582:SF2">
    <property type="entry name" value="INACTIVE"/>
    <property type="match status" value="1"/>
</dbReference>
<evidence type="ECO:0000313" key="10">
    <source>
        <dbReference type="Proteomes" id="UP000265703"/>
    </source>
</evidence>
<dbReference type="Proteomes" id="UP000265703">
    <property type="component" value="Unassembled WGS sequence"/>
</dbReference>
<keyword evidence="6" id="KW-0175">Coiled coil</keyword>
<keyword evidence="4 7" id="KW-1133">Transmembrane helix</keyword>
<dbReference type="GO" id="GO:0005216">
    <property type="term" value="F:monoatomic ion channel activity"/>
    <property type="evidence" value="ECO:0007669"/>
    <property type="project" value="InterPro"/>
</dbReference>
<dbReference type="GO" id="GO:0005886">
    <property type="term" value="C:plasma membrane"/>
    <property type="evidence" value="ECO:0007669"/>
    <property type="project" value="TreeGrafter"/>
</dbReference>
<sequence>MFDIIAYLLPIYTSIYWLQIKDMNSHIIPLLSFSCLFLDIKFLLFFRAFESFGVYFAIIISVAEQIIYFLVLIFIIIISFAHAFYILLFPRSEFSLEKRTNNIDPNNPWSLASTYSKILDDGTIDPNPFIIQPPNDNTNMFTDFGTALFAVYKFLTGDSSALSNWSYLNNPSLVILIVSFSLLIVVYLMNLFIGLLNMAIDKDNDRVSYLIQKAKILVEIELFYLLPNQRRWDAWFPEVIYYYANADKTREEIRRLVSKGQWKINDFSDMKQALLKELNTQDIDENKPVSQLVLKEELKVLKDESEEIKQALLKLLSIQNDDKTKTI</sequence>
<evidence type="ECO:0000256" key="7">
    <source>
        <dbReference type="SAM" id="Phobius"/>
    </source>
</evidence>
<dbReference type="AlphaFoldDB" id="A0A397T2Z6"/>
<dbReference type="Pfam" id="PF00520">
    <property type="entry name" value="Ion_trans"/>
    <property type="match status" value="1"/>
</dbReference>
<evidence type="ECO:0000256" key="3">
    <source>
        <dbReference type="ARBA" id="ARBA00022737"/>
    </source>
</evidence>
<comment type="caution">
    <text evidence="9">The sequence shown here is derived from an EMBL/GenBank/DDBJ whole genome shotgun (WGS) entry which is preliminary data.</text>
</comment>
<feature type="transmembrane region" description="Helical" evidence="7">
    <location>
        <begin position="66"/>
        <end position="88"/>
    </location>
</feature>
<dbReference type="OrthoDB" id="2352140at2759"/>
<keyword evidence="2 7" id="KW-0812">Transmembrane</keyword>
<feature type="coiled-coil region" evidence="6">
    <location>
        <begin position="291"/>
        <end position="321"/>
    </location>
</feature>
<proteinExistence type="predicted"/>
<dbReference type="EMBL" id="QKYT01000180">
    <property type="protein sequence ID" value="RIA90477.1"/>
    <property type="molecule type" value="Genomic_DNA"/>
</dbReference>
<protein>
    <recommendedName>
        <fullName evidence="8">Ion transport domain-containing protein</fullName>
    </recommendedName>
</protein>
<keyword evidence="10" id="KW-1185">Reference proteome</keyword>
<dbReference type="GO" id="GO:0098703">
    <property type="term" value="P:calcium ion import across plasma membrane"/>
    <property type="evidence" value="ECO:0007669"/>
    <property type="project" value="TreeGrafter"/>
</dbReference>
<keyword evidence="5 7" id="KW-0472">Membrane</keyword>
<evidence type="ECO:0000256" key="6">
    <source>
        <dbReference type="SAM" id="Coils"/>
    </source>
</evidence>
<evidence type="ECO:0000256" key="1">
    <source>
        <dbReference type="ARBA" id="ARBA00004141"/>
    </source>
</evidence>
<keyword evidence="3" id="KW-0677">Repeat</keyword>
<dbReference type="Gene3D" id="1.10.287.70">
    <property type="match status" value="1"/>
</dbReference>
<dbReference type="InterPro" id="IPR024862">
    <property type="entry name" value="TRPV"/>
</dbReference>
<evidence type="ECO:0000313" key="9">
    <source>
        <dbReference type="EMBL" id="RIA90477.1"/>
    </source>
</evidence>
<dbReference type="InterPro" id="IPR005821">
    <property type="entry name" value="Ion_trans_dom"/>
</dbReference>
<organism evidence="9 10">
    <name type="scientific">Glomus cerebriforme</name>
    <dbReference type="NCBI Taxonomy" id="658196"/>
    <lineage>
        <taxon>Eukaryota</taxon>
        <taxon>Fungi</taxon>
        <taxon>Fungi incertae sedis</taxon>
        <taxon>Mucoromycota</taxon>
        <taxon>Glomeromycotina</taxon>
        <taxon>Glomeromycetes</taxon>
        <taxon>Glomerales</taxon>
        <taxon>Glomeraceae</taxon>
        <taxon>Glomus</taxon>
    </lineage>
</organism>
<evidence type="ECO:0000256" key="5">
    <source>
        <dbReference type="ARBA" id="ARBA00023136"/>
    </source>
</evidence>
<feature type="transmembrane region" description="Helical" evidence="7">
    <location>
        <begin position="27"/>
        <end position="46"/>
    </location>
</feature>
<comment type="subcellular location">
    <subcellularLocation>
        <location evidence="1">Membrane</location>
        <topology evidence="1">Multi-pass membrane protein</topology>
    </subcellularLocation>
</comment>
<evidence type="ECO:0000259" key="8">
    <source>
        <dbReference type="Pfam" id="PF00520"/>
    </source>
</evidence>
<name>A0A397T2Z6_9GLOM</name>
<accession>A0A397T2Z6</accession>
<feature type="domain" description="Ion transport" evidence="8">
    <location>
        <begin position="3"/>
        <end position="206"/>
    </location>
</feature>
<reference evidence="9 10" key="1">
    <citation type="submission" date="2018-06" db="EMBL/GenBank/DDBJ databases">
        <title>Comparative genomics reveals the genomic features of Rhizophagus irregularis, R. cerebriforme, R. diaphanum and Gigaspora rosea, and their symbiotic lifestyle signature.</title>
        <authorList>
            <person name="Morin E."/>
            <person name="San Clemente H."/>
            <person name="Chen E.C.H."/>
            <person name="De La Providencia I."/>
            <person name="Hainaut M."/>
            <person name="Kuo A."/>
            <person name="Kohler A."/>
            <person name="Murat C."/>
            <person name="Tang N."/>
            <person name="Roy S."/>
            <person name="Loubradou J."/>
            <person name="Henrissat B."/>
            <person name="Grigoriev I.V."/>
            <person name="Corradi N."/>
            <person name="Roux C."/>
            <person name="Martin F.M."/>
        </authorList>
    </citation>
    <scope>NUCLEOTIDE SEQUENCE [LARGE SCALE GENOMIC DNA]</scope>
    <source>
        <strain evidence="9 10">DAOM 227022</strain>
    </source>
</reference>
<gene>
    <name evidence="9" type="ORF">C1645_769831</name>
</gene>
<dbReference type="PANTHER" id="PTHR10582">
    <property type="entry name" value="TRANSIENT RECEPTOR POTENTIAL ION CHANNEL PROTEIN"/>
    <property type="match status" value="1"/>
</dbReference>
<evidence type="ECO:0000256" key="2">
    <source>
        <dbReference type="ARBA" id="ARBA00022692"/>
    </source>
</evidence>
<evidence type="ECO:0000256" key="4">
    <source>
        <dbReference type="ARBA" id="ARBA00022989"/>
    </source>
</evidence>
<feature type="transmembrane region" description="Helical" evidence="7">
    <location>
        <begin position="173"/>
        <end position="196"/>
    </location>
</feature>